<proteinExistence type="predicted"/>
<dbReference type="AlphaFoldDB" id="A0A4Y1QVK6"/>
<dbReference type="InterPro" id="IPR044821">
    <property type="entry name" value="At1g28695/At4g15970-like"/>
</dbReference>
<reference evidence="2" key="1">
    <citation type="journal article" date="2019" name="Science">
        <title>Mutation of a bHLH transcription factor allowed almond domestication.</title>
        <authorList>
            <person name="Sanchez-Perez R."/>
            <person name="Pavan S."/>
            <person name="Mazzeo R."/>
            <person name="Moldovan C."/>
            <person name="Aiese Cigliano R."/>
            <person name="Del Cueto J."/>
            <person name="Ricciardi F."/>
            <person name="Lotti C."/>
            <person name="Ricciardi L."/>
            <person name="Dicenta F."/>
            <person name="Lopez-Marques R.L."/>
            <person name="Lindberg Moller B."/>
        </authorList>
    </citation>
    <scope>NUCLEOTIDE SEQUENCE</scope>
</reference>
<dbReference type="EMBL" id="AP019297">
    <property type="protein sequence ID" value="BBG95900.1"/>
    <property type="molecule type" value="Genomic_DNA"/>
</dbReference>
<gene>
    <name evidence="2" type="ORF">Prudu_004559</name>
</gene>
<dbReference type="InterPro" id="IPR005069">
    <property type="entry name" value="Nucl-diP-sugar_transferase"/>
</dbReference>
<feature type="domain" description="Nucleotide-diphospho-sugar transferase" evidence="1">
    <location>
        <begin position="2"/>
        <end position="71"/>
    </location>
</feature>
<accession>A0A4Y1QVK6</accession>
<evidence type="ECO:0000259" key="1">
    <source>
        <dbReference type="Pfam" id="PF03407"/>
    </source>
</evidence>
<sequence length="82" mass="9861">MISQLLLLVVDQTSFEHCKFLHLHCHKLEADDPADFEVEKLYMSQDFINMMSGRTPFLKEMLERGYSFIFTLTRKEEHHRQE</sequence>
<organism evidence="2">
    <name type="scientific">Prunus dulcis</name>
    <name type="common">Almond</name>
    <name type="synonym">Amygdalus dulcis</name>
    <dbReference type="NCBI Taxonomy" id="3755"/>
    <lineage>
        <taxon>Eukaryota</taxon>
        <taxon>Viridiplantae</taxon>
        <taxon>Streptophyta</taxon>
        <taxon>Embryophyta</taxon>
        <taxon>Tracheophyta</taxon>
        <taxon>Spermatophyta</taxon>
        <taxon>Magnoliopsida</taxon>
        <taxon>eudicotyledons</taxon>
        <taxon>Gunneridae</taxon>
        <taxon>Pentapetalae</taxon>
        <taxon>rosids</taxon>
        <taxon>fabids</taxon>
        <taxon>Rosales</taxon>
        <taxon>Rosaceae</taxon>
        <taxon>Amygdaloideae</taxon>
        <taxon>Amygdaleae</taxon>
        <taxon>Prunus</taxon>
    </lineage>
</organism>
<keyword evidence="2" id="KW-0808">Transferase</keyword>
<dbReference type="PANTHER" id="PTHR46038">
    <property type="entry name" value="EXPRESSED PROTEIN-RELATED"/>
    <property type="match status" value="1"/>
</dbReference>
<protein>
    <submittedName>
        <fullName evidence="2">Nucleotide-diphospho-sugar transferase family protein</fullName>
    </submittedName>
</protein>
<dbReference type="Pfam" id="PF03407">
    <property type="entry name" value="Nucleotid_trans"/>
    <property type="match status" value="1"/>
</dbReference>
<evidence type="ECO:0000313" key="2">
    <source>
        <dbReference type="EMBL" id="BBG95900.1"/>
    </source>
</evidence>
<dbReference type="GO" id="GO:0016740">
    <property type="term" value="F:transferase activity"/>
    <property type="evidence" value="ECO:0007669"/>
    <property type="project" value="UniProtKB-KW"/>
</dbReference>
<name>A0A4Y1QVK6_PRUDU</name>
<dbReference type="PANTHER" id="PTHR46038:SF29">
    <property type="entry name" value="NUCLEOTIDE-DIPHOSPHO-SUGAR TRANSFERASE DOMAIN-CONTAINING PROTEIN"/>
    <property type="match status" value="1"/>
</dbReference>